<dbReference type="Pfam" id="PF00903">
    <property type="entry name" value="Glyoxalase"/>
    <property type="match status" value="1"/>
</dbReference>
<dbReference type="Proteomes" id="UP000829925">
    <property type="component" value="Chromosome"/>
</dbReference>
<dbReference type="KEGG" id="haei:MUN82_00785"/>
<dbReference type="PANTHER" id="PTHR36437">
    <property type="entry name" value="GLYOXALASE/BLEOMYCIN RESISTANCE PROTEIN/DIOXYGENASE"/>
    <property type="match status" value="1"/>
</dbReference>
<dbReference type="PROSITE" id="PS51819">
    <property type="entry name" value="VOC"/>
    <property type="match status" value="1"/>
</dbReference>
<dbReference type="AlphaFoldDB" id="A0A8T9SZI8"/>
<organism evidence="2 3">
    <name type="scientific">Hymenobacter aerilatus</name>
    <dbReference type="NCBI Taxonomy" id="2932251"/>
    <lineage>
        <taxon>Bacteria</taxon>
        <taxon>Pseudomonadati</taxon>
        <taxon>Bacteroidota</taxon>
        <taxon>Cytophagia</taxon>
        <taxon>Cytophagales</taxon>
        <taxon>Hymenobacteraceae</taxon>
        <taxon>Hymenobacter</taxon>
    </lineage>
</organism>
<dbReference type="InterPro" id="IPR037523">
    <property type="entry name" value="VOC_core"/>
</dbReference>
<dbReference type="InterPro" id="IPR004360">
    <property type="entry name" value="Glyas_Fos-R_dOase_dom"/>
</dbReference>
<name>A0A8T9SZI8_9BACT</name>
<accession>A0A8T9SZI8</accession>
<dbReference type="InterPro" id="IPR029068">
    <property type="entry name" value="Glyas_Bleomycin-R_OHBP_Dase"/>
</dbReference>
<keyword evidence="3" id="KW-1185">Reference proteome</keyword>
<protein>
    <submittedName>
        <fullName evidence="2">VOC family protein</fullName>
    </submittedName>
</protein>
<feature type="domain" description="VOC" evidence="1">
    <location>
        <begin position="4"/>
        <end position="128"/>
    </location>
</feature>
<evidence type="ECO:0000313" key="3">
    <source>
        <dbReference type="Proteomes" id="UP000829925"/>
    </source>
</evidence>
<dbReference type="SUPFAM" id="SSF54593">
    <property type="entry name" value="Glyoxalase/Bleomycin resistance protein/Dihydroxybiphenyl dioxygenase"/>
    <property type="match status" value="1"/>
</dbReference>
<dbReference type="Gene3D" id="3.10.180.10">
    <property type="entry name" value="2,3-Dihydroxybiphenyl 1,2-Dioxygenase, domain 1"/>
    <property type="match status" value="1"/>
</dbReference>
<dbReference type="RefSeq" id="WP_245093984.1">
    <property type="nucleotide sequence ID" value="NZ_CP095053.1"/>
</dbReference>
<proteinExistence type="predicted"/>
<evidence type="ECO:0000313" key="2">
    <source>
        <dbReference type="EMBL" id="UOR05650.1"/>
    </source>
</evidence>
<evidence type="ECO:0000259" key="1">
    <source>
        <dbReference type="PROSITE" id="PS51819"/>
    </source>
</evidence>
<dbReference type="CDD" id="cd07263">
    <property type="entry name" value="VOC_like"/>
    <property type="match status" value="1"/>
</dbReference>
<dbReference type="EMBL" id="CP095053">
    <property type="protein sequence ID" value="UOR05650.1"/>
    <property type="molecule type" value="Genomic_DNA"/>
</dbReference>
<reference evidence="2 3" key="1">
    <citation type="submission" date="2022-04" db="EMBL/GenBank/DDBJ databases">
        <title>Hymenobacter sp. isolated from the air.</title>
        <authorList>
            <person name="Won M."/>
            <person name="Lee C.-M."/>
            <person name="Woen H.-Y."/>
            <person name="Kwon S.-W."/>
        </authorList>
    </citation>
    <scope>NUCLEOTIDE SEQUENCE [LARGE SCALE GENOMIC DNA]</scope>
    <source>
        <strain evidence="3">5413 J-13</strain>
    </source>
</reference>
<dbReference type="PANTHER" id="PTHR36437:SF2">
    <property type="entry name" value="GLYOXALASE_BLEOMYCIN RESISTANCE PROTEIN_DIOXYGENASE"/>
    <property type="match status" value="1"/>
</dbReference>
<gene>
    <name evidence="2" type="ORF">MUN82_00785</name>
</gene>
<sequence length="134" mass="14831">MKQTIGGITLLVCDYDEALAYYCEKLGFDVLEDTALGDGKRWVLVAPPGSTGTPLLLAQAATPEQQVSIGNQAGGRVFLFLHTDDFWAAYRHMEAQSVQFLEEPRHEPYGWVVVFADCYGNKWDLLGPATFENG</sequence>